<evidence type="ECO:0000313" key="2">
    <source>
        <dbReference type="Proteomes" id="UP001279734"/>
    </source>
</evidence>
<gene>
    <name evidence="1" type="ORF">Nepgr_006863</name>
</gene>
<dbReference type="EMBL" id="BSYO01000005">
    <property type="protein sequence ID" value="GMH05023.1"/>
    <property type="molecule type" value="Genomic_DNA"/>
</dbReference>
<proteinExistence type="predicted"/>
<keyword evidence="2" id="KW-1185">Reference proteome</keyword>
<dbReference type="Proteomes" id="UP001279734">
    <property type="component" value="Unassembled WGS sequence"/>
</dbReference>
<dbReference type="AlphaFoldDB" id="A0AAD3XHR8"/>
<reference evidence="1" key="1">
    <citation type="submission" date="2023-05" db="EMBL/GenBank/DDBJ databases">
        <title>Nepenthes gracilis genome sequencing.</title>
        <authorList>
            <person name="Fukushima K."/>
        </authorList>
    </citation>
    <scope>NUCLEOTIDE SEQUENCE</scope>
    <source>
        <strain evidence="1">SING2019-196</strain>
    </source>
</reference>
<protein>
    <submittedName>
        <fullName evidence="1">Uncharacterized protein</fullName>
    </submittedName>
</protein>
<comment type="caution">
    <text evidence="1">The sequence shown here is derived from an EMBL/GenBank/DDBJ whole genome shotgun (WGS) entry which is preliminary data.</text>
</comment>
<accession>A0AAD3XHR8</accession>
<name>A0AAD3XHR8_NEPGR</name>
<sequence length="113" mass="12289">MVYYLVDNNHHTVDDVLPTANSFIVPQDGNKVCSPNGPSAKALVSVSSPCEQGRLLIIKTPTVIDATTTMPPASDMKPTMTSMEQSLLADRPKNILTSFQVRATLVQDMDNKN</sequence>
<evidence type="ECO:0000313" key="1">
    <source>
        <dbReference type="EMBL" id="GMH05023.1"/>
    </source>
</evidence>
<organism evidence="1 2">
    <name type="scientific">Nepenthes gracilis</name>
    <name type="common">Slender pitcher plant</name>
    <dbReference type="NCBI Taxonomy" id="150966"/>
    <lineage>
        <taxon>Eukaryota</taxon>
        <taxon>Viridiplantae</taxon>
        <taxon>Streptophyta</taxon>
        <taxon>Embryophyta</taxon>
        <taxon>Tracheophyta</taxon>
        <taxon>Spermatophyta</taxon>
        <taxon>Magnoliopsida</taxon>
        <taxon>eudicotyledons</taxon>
        <taxon>Gunneridae</taxon>
        <taxon>Pentapetalae</taxon>
        <taxon>Caryophyllales</taxon>
        <taxon>Nepenthaceae</taxon>
        <taxon>Nepenthes</taxon>
    </lineage>
</organism>